<dbReference type="GO" id="GO:0005634">
    <property type="term" value="C:nucleus"/>
    <property type="evidence" value="ECO:0007669"/>
    <property type="project" value="UniProtKB-SubCell"/>
</dbReference>
<feature type="domain" description="R3H" evidence="14">
    <location>
        <begin position="733"/>
        <end position="798"/>
    </location>
</feature>
<sequence>MASSHPSVKDSPNYLVENAIEEVESPLDSPSTETDSERDVQSNKLEGEYEDQEIETESSDSDLDLDSDAEVDPTDESLSTTIIQEIDDGTYICLVCTCEIDRHLEIWSCQNCYRVYDLECINDWATRGSSTNAQNEWRCPACNVEHRTIPSKFTCWCGRVTRPSADTLIPFSCGNPCNVKYPHCVHSCSSVCHPGKHPECGALGPVMNCRCGKHNQQLPCLVTPYQMGWTCDTPCDTVVCEMDHKCSGGCHLGFCGPCKDQVDVRCYCGIETKTIVCLAIDPKVCYEKENRNERFVGGTSCNNTIVEYYECGIHSEELTCQPLSPSTLKCKFDPANVKTCYCGKTPAHELRSKCTDPMPECDQVCGKLLKCGCTCLAKCHEGDCECYNIIETKCSCNNASYLVPCKALQQGFVAKCRHKCTAALSCRKHYHREECCEFEQIALKREREQRKQVRNRVRTNFEDLLLTMEPIHICTRTCNLLKPCGSHYCEAMCHSGPCGVCLESSNEDLVCHCGKTVIPAPVRCGTKIVCQEQCVREKECGHAPEPHRCHDDNKQCPKCTKLVEKTCNCGAKLLKHVLCSVTNVSCGRICNSKLQCGHVCNRACSHDCVEGRHADVAACRLTCRKIRKNCPHMCQAKCHYSKKTPCDATICKEEVVITCECGRMSRKVPCGALMALPTKIGTIFGCDDECARIKREEELKSIFHNSPATHESTYPESVTSVFRRQVNWCLKMESIIRNFVSDYMDCVAAELPAKKSLHFPPMMKPQREFLHNLAEVYRLYSESQDREPMRSVFLCITNLSVLPTLTIRQALDKEEDMERKRIQLEEMKLSQLNEAFFNAILIQDVFFGVTKEEVEKKVNEILENHPEIKESQLEWIKDSTYVFYDKHFAEMDKDKENELYILLKTFKKVLREKLIAFDCKMCLVNEDVDLILKTDLNNVVASTVEEKEKPEGSNNLYSILQNQEQEVES</sequence>
<evidence type="ECO:0000313" key="15">
    <source>
        <dbReference type="EMBL" id="SGZ55263.1"/>
    </source>
</evidence>
<protein>
    <submittedName>
        <fullName evidence="15">CIC11C00000005545</fullName>
    </submittedName>
</protein>
<keyword evidence="3" id="KW-0479">Metal-binding</keyword>
<keyword evidence="7" id="KW-0805">Transcription regulation</keyword>
<evidence type="ECO:0000256" key="2">
    <source>
        <dbReference type="ARBA" id="ARBA00007269"/>
    </source>
</evidence>
<dbReference type="GO" id="GO:0000981">
    <property type="term" value="F:DNA-binding transcription factor activity, RNA polymerase II-specific"/>
    <property type="evidence" value="ECO:0007669"/>
    <property type="project" value="TreeGrafter"/>
</dbReference>
<organism evidence="15 16">
    <name type="scientific">Sungouiella intermedia</name>
    <dbReference type="NCBI Taxonomy" id="45354"/>
    <lineage>
        <taxon>Eukaryota</taxon>
        <taxon>Fungi</taxon>
        <taxon>Dikarya</taxon>
        <taxon>Ascomycota</taxon>
        <taxon>Saccharomycotina</taxon>
        <taxon>Pichiomycetes</taxon>
        <taxon>Metschnikowiaceae</taxon>
        <taxon>Sungouiella</taxon>
    </lineage>
</organism>
<dbReference type="Proteomes" id="UP000182334">
    <property type="component" value="Chromosome V"/>
</dbReference>
<keyword evidence="8" id="KW-0804">Transcription</keyword>
<dbReference type="InterPro" id="IPR001841">
    <property type="entry name" value="Znf_RING"/>
</dbReference>
<evidence type="ECO:0000256" key="3">
    <source>
        <dbReference type="ARBA" id="ARBA00022723"/>
    </source>
</evidence>
<dbReference type="STRING" id="45354.A0A1L0BV78"/>
<evidence type="ECO:0000259" key="12">
    <source>
        <dbReference type="PROSITE" id="PS50016"/>
    </source>
</evidence>
<comment type="subcellular location">
    <subcellularLocation>
        <location evidence="1">Nucleus</location>
    </subcellularLocation>
</comment>
<reference evidence="15 16" key="1">
    <citation type="submission" date="2016-10" db="EMBL/GenBank/DDBJ databases">
        <authorList>
            <person name="de Groot N.N."/>
        </authorList>
    </citation>
    <scope>NUCLEOTIDE SEQUENCE [LARGE SCALE GENOMIC DNA]</scope>
    <source>
        <strain evidence="15 16">CBS 141442</strain>
    </source>
</reference>
<gene>
    <name evidence="15" type="ORF">SAMEA4029010_CIC11G00000005545</name>
</gene>
<dbReference type="SMART" id="SM00438">
    <property type="entry name" value="ZnF_NFX"/>
    <property type="match status" value="7"/>
</dbReference>
<evidence type="ECO:0000256" key="5">
    <source>
        <dbReference type="ARBA" id="ARBA00022771"/>
    </source>
</evidence>
<feature type="compositionally biased region" description="Basic and acidic residues" evidence="11">
    <location>
        <begin position="35"/>
        <end position="47"/>
    </location>
</feature>
<proteinExistence type="inferred from homology"/>
<evidence type="ECO:0000256" key="10">
    <source>
        <dbReference type="PROSITE-ProRule" id="PRU00175"/>
    </source>
</evidence>
<dbReference type="InterPro" id="IPR001374">
    <property type="entry name" value="R3H_dom"/>
</dbReference>
<keyword evidence="9" id="KW-0539">Nucleus</keyword>
<dbReference type="InterPro" id="IPR000967">
    <property type="entry name" value="Znf_NFX1"/>
</dbReference>
<dbReference type="SMART" id="SM00393">
    <property type="entry name" value="R3H"/>
    <property type="match status" value="1"/>
</dbReference>
<dbReference type="GO" id="GO:0000122">
    <property type="term" value="P:negative regulation of transcription by RNA polymerase II"/>
    <property type="evidence" value="ECO:0007669"/>
    <property type="project" value="TreeGrafter"/>
</dbReference>
<dbReference type="PANTHER" id="PTHR12360:SF12">
    <property type="entry name" value="TRANSCRIPTIONAL REPRESSOR NF-X1"/>
    <property type="match status" value="1"/>
</dbReference>
<evidence type="ECO:0000313" key="16">
    <source>
        <dbReference type="Proteomes" id="UP000182334"/>
    </source>
</evidence>
<dbReference type="PROSITE" id="PS50016">
    <property type="entry name" value="ZF_PHD_2"/>
    <property type="match status" value="1"/>
</dbReference>
<evidence type="ECO:0000256" key="11">
    <source>
        <dbReference type="SAM" id="MobiDB-lite"/>
    </source>
</evidence>
<keyword evidence="6" id="KW-0862">Zinc</keyword>
<evidence type="ECO:0000259" key="13">
    <source>
        <dbReference type="PROSITE" id="PS50089"/>
    </source>
</evidence>
<evidence type="ECO:0000256" key="7">
    <source>
        <dbReference type="ARBA" id="ARBA00023015"/>
    </source>
</evidence>
<dbReference type="OrthoDB" id="6512771at2759"/>
<dbReference type="AlphaFoldDB" id="A0A1L0BV78"/>
<keyword evidence="16" id="KW-1185">Reference proteome</keyword>
<dbReference type="InterPro" id="IPR019787">
    <property type="entry name" value="Znf_PHD-finger"/>
</dbReference>
<evidence type="ECO:0000259" key="14">
    <source>
        <dbReference type="PROSITE" id="PS51061"/>
    </source>
</evidence>
<evidence type="ECO:0000256" key="4">
    <source>
        <dbReference type="ARBA" id="ARBA00022737"/>
    </source>
</evidence>
<dbReference type="InterPro" id="IPR034078">
    <property type="entry name" value="NFX1_fam"/>
</dbReference>
<keyword evidence="5 10" id="KW-0863">Zinc-finger</keyword>
<evidence type="ECO:0000256" key="8">
    <source>
        <dbReference type="ARBA" id="ARBA00023163"/>
    </source>
</evidence>
<dbReference type="Pfam" id="PF01424">
    <property type="entry name" value="R3H"/>
    <property type="match status" value="1"/>
</dbReference>
<evidence type="ECO:0000256" key="6">
    <source>
        <dbReference type="ARBA" id="ARBA00022833"/>
    </source>
</evidence>
<feature type="region of interest" description="Disordered" evidence="11">
    <location>
        <begin position="1"/>
        <end position="76"/>
    </location>
</feature>
<dbReference type="CDD" id="cd06008">
    <property type="entry name" value="NF-X1-zinc-finger"/>
    <property type="match status" value="4"/>
</dbReference>
<dbReference type="PANTHER" id="PTHR12360">
    <property type="entry name" value="NUCLEAR TRANSCRIPTION FACTOR, X-BOX BINDING 1 NFX1"/>
    <property type="match status" value="1"/>
</dbReference>
<feature type="domain" description="PHD-type" evidence="12">
    <location>
        <begin position="90"/>
        <end position="145"/>
    </location>
</feature>
<evidence type="ECO:0000256" key="9">
    <source>
        <dbReference type="ARBA" id="ARBA00023242"/>
    </source>
</evidence>
<evidence type="ECO:0000256" key="1">
    <source>
        <dbReference type="ARBA" id="ARBA00004123"/>
    </source>
</evidence>
<name>A0A1L0BV78_9ASCO</name>
<dbReference type="GO" id="GO:0008270">
    <property type="term" value="F:zinc ion binding"/>
    <property type="evidence" value="ECO:0007669"/>
    <property type="project" value="UniProtKB-KW"/>
</dbReference>
<dbReference type="PROSITE" id="PS50089">
    <property type="entry name" value="ZF_RING_2"/>
    <property type="match status" value="1"/>
</dbReference>
<accession>A0A1L0BV78</accession>
<dbReference type="Pfam" id="PF01422">
    <property type="entry name" value="zf-NF-X1"/>
    <property type="match status" value="4"/>
</dbReference>
<dbReference type="Gene3D" id="3.30.1370.50">
    <property type="entry name" value="R3H-like domain"/>
    <property type="match status" value="1"/>
</dbReference>
<dbReference type="InterPro" id="IPR036867">
    <property type="entry name" value="R3H_dom_sf"/>
</dbReference>
<comment type="similarity">
    <text evidence="2">Belongs to the NFX1 family.</text>
</comment>
<keyword evidence="4" id="KW-0677">Repeat</keyword>
<dbReference type="PROSITE" id="PS51061">
    <property type="entry name" value="R3H"/>
    <property type="match status" value="1"/>
</dbReference>
<dbReference type="GO" id="GO:0000977">
    <property type="term" value="F:RNA polymerase II transcription regulatory region sequence-specific DNA binding"/>
    <property type="evidence" value="ECO:0007669"/>
    <property type="project" value="TreeGrafter"/>
</dbReference>
<dbReference type="EMBL" id="LT635760">
    <property type="protein sequence ID" value="SGZ55263.1"/>
    <property type="molecule type" value="Genomic_DNA"/>
</dbReference>
<dbReference type="SUPFAM" id="SSF82708">
    <property type="entry name" value="R3H domain"/>
    <property type="match status" value="1"/>
</dbReference>
<feature type="compositionally biased region" description="Acidic residues" evidence="11">
    <location>
        <begin position="48"/>
        <end position="75"/>
    </location>
</feature>
<feature type="domain" description="RING-type" evidence="13">
    <location>
        <begin position="93"/>
        <end position="143"/>
    </location>
</feature>